<evidence type="ECO:0000313" key="3">
    <source>
        <dbReference type="Proteomes" id="UP001201812"/>
    </source>
</evidence>
<proteinExistence type="predicted"/>
<accession>A0AAD4QVA0</accession>
<feature type="transmembrane region" description="Helical" evidence="1">
    <location>
        <begin position="115"/>
        <end position="136"/>
    </location>
</feature>
<feature type="transmembrane region" description="Helical" evidence="1">
    <location>
        <begin position="196"/>
        <end position="215"/>
    </location>
</feature>
<organism evidence="2 3">
    <name type="scientific">Ditylenchus destructor</name>
    <dbReference type="NCBI Taxonomy" id="166010"/>
    <lineage>
        <taxon>Eukaryota</taxon>
        <taxon>Metazoa</taxon>
        <taxon>Ecdysozoa</taxon>
        <taxon>Nematoda</taxon>
        <taxon>Chromadorea</taxon>
        <taxon>Rhabditida</taxon>
        <taxon>Tylenchina</taxon>
        <taxon>Tylenchomorpha</taxon>
        <taxon>Sphaerularioidea</taxon>
        <taxon>Anguinidae</taxon>
        <taxon>Anguininae</taxon>
        <taxon>Ditylenchus</taxon>
    </lineage>
</organism>
<dbReference type="Proteomes" id="UP001201812">
    <property type="component" value="Unassembled WGS sequence"/>
</dbReference>
<feature type="transmembrane region" description="Helical" evidence="1">
    <location>
        <begin position="340"/>
        <end position="356"/>
    </location>
</feature>
<name>A0AAD4QVA0_9BILA</name>
<comment type="caution">
    <text evidence="2">The sequence shown here is derived from an EMBL/GenBank/DDBJ whole genome shotgun (WGS) entry which is preliminary data.</text>
</comment>
<evidence type="ECO:0000313" key="2">
    <source>
        <dbReference type="EMBL" id="KAI1692097.1"/>
    </source>
</evidence>
<keyword evidence="1" id="KW-0812">Transmembrane</keyword>
<feature type="transmembrane region" description="Helical" evidence="1">
    <location>
        <begin position="251"/>
        <end position="270"/>
    </location>
</feature>
<keyword evidence="1" id="KW-1133">Transmembrane helix</keyword>
<keyword evidence="3" id="KW-1185">Reference proteome</keyword>
<feature type="transmembrane region" description="Helical" evidence="1">
    <location>
        <begin position="142"/>
        <end position="159"/>
    </location>
</feature>
<evidence type="ECO:0000256" key="1">
    <source>
        <dbReference type="SAM" id="Phobius"/>
    </source>
</evidence>
<dbReference type="SUPFAM" id="SSF81383">
    <property type="entry name" value="F-box domain"/>
    <property type="match status" value="1"/>
</dbReference>
<feature type="transmembrane region" description="Helical" evidence="1">
    <location>
        <begin position="459"/>
        <end position="482"/>
    </location>
</feature>
<sequence>MDIEGCEKLLEPNSIEIAVKRNVWNLLPLDIQVDVFRFLRAYDLHKKGILVSRQWRGAIERHKGTLPKFRQFVDCRAQNRLIGDNSEEHLRWREELSRRNAEADEKSRRAYKKRINSYVLLSITSFIAALVAQLGHISIERIVTTFLLLAVTLRMFNAYDKLYDSYEYSFRDWRILGLPIDMGYGNIESLKHLMPAYLGIRALVFVIIGILRHMITADNIFDPILWSLHFLEGAYTLNWSVTVCLFDSVVVYLYAFTFGIHIQYYCSIAWLNPDYPRADRLKKWYSDLPIHINILAWAITFLQLLLCLIWILLFKKFFIITYHVSFAAFLYFWLPNGFTVPASVSSFLLFCMCILIENNERLYAKWDAEEKKTLRRNRIARNLTWKYLQLIIISFIATLLAQPISAERITAKILLLMVSLLMVDTYDNIAREDNWFEICGRRIKPYRRKNSICQKRLKYVYLVYLVARCLIFVGCGILVRLTSLPADNLFDTILAILYLPEGVYLINWSNNACCLSIDSCFYWFTSKYKRTVEELRPELRGAFESQMENGDLPTDNTYLPASISTPGFWSS</sequence>
<feature type="transmembrane region" description="Helical" evidence="1">
    <location>
        <begin position="290"/>
        <end position="312"/>
    </location>
</feature>
<dbReference type="InterPro" id="IPR036047">
    <property type="entry name" value="F-box-like_dom_sf"/>
</dbReference>
<dbReference type="EMBL" id="JAKKPZ010000826">
    <property type="protein sequence ID" value="KAI1692097.1"/>
    <property type="molecule type" value="Genomic_DNA"/>
</dbReference>
<gene>
    <name evidence="2" type="ORF">DdX_21443</name>
</gene>
<keyword evidence="1" id="KW-0472">Membrane</keyword>
<reference evidence="2" key="1">
    <citation type="submission" date="2022-01" db="EMBL/GenBank/DDBJ databases">
        <title>Genome Sequence Resource for Two Populations of Ditylenchus destructor, the Migratory Endoparasitic Phytonematode.</title>
        <authorList>
            <person name="Zhang H."/>
            <person name="Lin R."/>
            <person name="Xie B."/>
        </authorList>
    </citation>
    <scope>NUCLEOTIDE SEQUENCE</scope>
    <source>
        <strain evidence="2">BazhouSP</strain>
    </source>
</reference>
<protein>
    <submittedName>
        <fullName evidence="2">Uncharacterized protein</fullName>
    </submittedName>
</protein>
<dbReference type="AlphaFoldDB" id="A0AAD4QVA0"/>